<dbReference type="Pfam" id="PF18203">
    <property type="entry name" value="IPTL-CTERM"/>
    <property type="match status" value="1"/>
</dbReference>
<proteinExistence type="predicted"/>
<evidence type="ECO:0000259" key="2">
    <source>
        <dbReference type="Pfam" id="PF18203"/>
    </source>
</evidence>
<evidence type="ECO:0000256" key="1">
    <source>
        <dbReference type="SAM" id="Phobius"/>
    </source>
</evidence>
<gene>
    <name evidence="3" type="ORF">MM415A00378_0002</name>
</gene>
<keyword evidence="1" id="KW-0472">Membrane</keyword>
<dbReference type="InterPro" id="IPR026442">
    <property type="entry name" value="IPTL_CTERM"/>
</dbReference>
<dbReference type="AlphaFoldDB" id="A0A6M3KL02"/>
<evidence type="ECO:0000313" key="3">
    <source>
        <dbReference type="EMBL" id="QJA82657.1"/>
    </source>
</evidence>
<reference evidence="3" key="1">
    <citation type="submission" date="2020-03" db="EMBL/GenBank/DDBJ databases">
        <title>The deep terrestrial virosphere.</title>
        <authorList>
            <person name="Holmfeldt K."/>
            <person name="Nilsson E."/>
            <person name="Simone D."/>
            <person name="Lopez-Fernandez M."/>
            <person name="Wu X."/>
            <person name="de Brujin I."/>
            <person name="Lundin D."/>
            <person name="Andersson A."/>
            <person name="Bertilsson S."/>
            <person name="Dopson M."/>
        </authorList>
    </citation>
    <scope>NUCLEOTIDE SEQUENCE</scope>
    <source>
        <strain evidence="3">MM415A00378</strain>
    </source>
</reference>
<dbReference type="EMBL" id="MT142493">
    <property type="protein sequence ID" value="QJA82657.1"/>
    <property type="molecule type" value="Genomic_DNA"/>
</dbReference>
<keyword evidence="1" id="KW-1133">Transmembrane helix</keyword>
<dbReference type="NCBIfam" id="TIGR04174">
    <property type="entry name" value="IPTL_CTERM"/>
    <property type="match status" value="1"/>
</dbReference>
<protein>
    <recommendedName>
        <fullName evidence="2">IPTL-CTERM protein sorting domain-containing protein</fullName>
    </recommendedName>
</protein>
<name>A0A6M3KL02_9ZZZZ</name>
<feature type="transmembrane region" description="Helical" evidence="1">
    <location>
        <begin position="239"/>
        <end position="258"/>
    </location>
</feature>
<organism evidence="3">
    <name type="scientific">viral metagenome</name>
    <dbReference type="NCBI Taxonomy" id="1070528"/>
    <lineage>
        <taxon>unclassified sequences</taxon>
        <taxon>metagenomes</taxon>
        <taxon>organismal metagenomes</taxon>
    </lineage>
</organism>
<accession>A0A6M3KL02</accession>
<feature type="domain" description="IPTL-CTERM protein sorting" evidence="2">
    <location>
        <begin position="235"/>
        <end position="261"/>
    </location>
</feature>
<keyword evidence="1" id="KW-0812">Transmembrane</keyword>
<sequence>MKFTINTLRFFSLAAAALIMAGNAQAQVQVLTNRDFSGGLTNWTFAPSTGGSAAGTCSYNADAAPGTETLTTAPGFNALTGTQIALGSMSLTAIGYRSCVLYQDVAIPAGATTATFSGDLGIKSVGGLAPGDQAIFVGMYSTADVPNFNTSVALAGTVRLIVPGASTSPNLATFTSGTWNVSTLAGTTVRLAIINAMQSTSSGTGAFIPGANSVIGANNLRFNVVAPVAPVNASSIPTLSQWGLIILTTILALLGIGYSRRSSRLR</sequence>